<keyword evidence="2" id="KW-0274">FAD</keyword>
<comment type="cofactor">
    <cofactor evidence="2">
        <name>FAD</name>
        <dbReference type="ChEBI" id="CHEBI:57692"/>
    </cofactor>
</comment>
<feature type="signal peptide" evidence="3">
    <location>
        <begin position="1"/>
        <end position="20"/>
    </location>
</feature>
<dbReference type="Proteomes" id="UP000244073">
    <property type="component" value="Unassembled WGS sequence"/>
</dbReference>
<dbReference type="Gene3D" id="3.30.560.10">
    <property type="entry name" value="Glucose Oxidase, domain 3"/>
    <property type="match status" value="1"/>
</dbReference>
<feature type="chain" id="PRO_5015618380" description="Glucose-methanol-choline oxidoreductase N-terminal domain-containing protein" evidence="3">
    <location>
        <begin position="21"/>
        <end position="623"/>
    </location>
</feature>
<keyword evidence="2" id="KW-0285">Flavoprotein</keyword>
<dbReference type="SUPFAM" id="SSF51905">
    <property type="entry name" value="FAD/NAD(P)-binding domain"/>
    <property type="match status" value="1"/>
</dbReference>
<evidence type="ECO:0000313" key="5">
    <source>
        <dbReference type="EMBL" id="PTU21135.1"/>
    </source>
</evidence>
<dbReference type="GO" id="GO:0016614">
    <property type="term" value="F:oxidoreductase activity, acting on CH-OH group of donors"/>
    <property type="evidence" value="ECO:0007669"/>
    <property type="project" value="InterPro"/>
</dbReference>
<feature type="binding site" evidence="2">
    <location>
        <position position="265"/>
    </location>
    <ligand>
        <name>FAD</name>
        <dbReference type="ChEBI" id="CHEBI:57692"/>
    </ligand>
</feature>
<name>A0A2T5LXX2_9EURO</name>
<dbReference type="PANTHER" id="PTHR11552">
    <property type="entry name" value="GLUCOSE-METHANOL-CHOLINE GMC OXIDOREDUCTASE"/>
    <property type="match status" value="1"/>
</dbReference>
<dbReference type="VEuPathDB" id="FungiDB:P175DRAFT_0437936"/>
<dbReference type="Pfam" id="PF00732">
    <property type="entry name" value="GMC_oxred_N"/>
    <property type="match status" value="1"/>
</dbReference>
<dbReference type="InterPro" id="IPR000172">
    <property type="entry name" value="GMC_OxRdtase_N"/>
</dbReference>
<organism evidence="5 6">
    <name type="scientific">Aspergillus ochraceoroseus IBT 24754</name>
    <dbReference type="NCBI Taxonomy" id="1392256"/>
    <lineage>
        <taxon>Eukaryota</taxon>
        <taxon>Fungi</taxon>
        <taxon>Dikarya</taxon>
        <taxon>Ascomycota</taxon>
        <taxon>Pezizomycotina</taxon>
        <taxon>Eurotiomycetes</taxon>
        <taxon>Eurotiomycetidae</taxon>
        <taxon>Eurotiales</taxon>
        <taxon>Aspergillaceae</taxon>
        <taxon>Aspergillus</taxon>
        <taxon>Aspergillus subgen. Nidulantes</taxon>
    </lineage>
</organism>
<dbReference type="AlphaFoldDB" id="A0A2T5LXX2"/>
<comment type="similarity">
    <text evidence="1">Belongs to the GMC oxidoreductase family.</text>
</comment>
<dbReference type="GeneID" id="63810761"/>
<proteinExistence type="inferred from homology"/>
<dbReference type="PIRSF" id="PIRSF000137">
    <property type="entry name" value="Alcohol_oxidase"/>
    <property type="match status" value="1"/>
</dbReference>
<evidence type="ECO:0000313" key="6">
    <source>
        <dbReference type="Proteomes" id="UP000244073"/>
    </source>
</evidence>
<dbReference type="EMBL" id="MSFN02000004">
    <property type="protein sequence ID" value="PTU21135.1"/>
    <property type="molecule type" value="Genomic_DNA"/>
</dbReference>
<evidence type="ECO:0000259" key="4">
    <source>
        <dbReference type="PROSITE" id="PS00624"/>
    </source>
</evidence>
<dbReference type="InterPro" id="IPR012132">
    <property type="entry name" value="GMC_OxRdtase"/>
</dbReference>
<reference evidence="5 6" key="1">
    <citation type="journal article" date="2018" name="Proc. Natl. Acad. Sci. U.S.A.">
        <title>Linking secondary metabolites to gene clusters through genome sequencing of six diverse Aspergillus species.</title>
        <authorList>
            <person name="Kaerboelling I."/>
            <person name="Vesth T.C."/>
            <person name="Frisvad J.C."/>
            <person name="Nybo J.L."/>
            <person name="Theobald S."/>
            <person name="Kuo A."/>
            <person name="Bowyer P."/>
            <person name="Matsuda Y."/>
            <person name="Mondo S."/>
            <person name="Lyhne E.K."/>
            <person name="Kogle M.E."/>
            <person name="Clum A."/>
            <person name="Lipzen A."/>
            <person name="Salamov A."/>
            <person name="Ngan C.Y."/>
            <person name="Daum C."/>
            <person name="Chiniquy J."/>
            <person name="Barry K."/>
            <person name="LaButti K."/>
            <person name="Haridas S."/>
            <person name="Simmons B.A."/>
            <person name="Magnuson J.K."/>
            <person name="Mortensen U.H."/>
            <person name="Larsen T.O."/>
            <person name="Grigoriev I.V."/>
            <person name="Baker S.E."/>
            <person name="Andersen M.R."/>
        </authorList>
    </citation>
    <scope>NUCLEOTIDE SEQUENCE [LARGE SCALE GENOMIC DNA]</scope>
    <source>
        <strain evidence="5 6">IBT 24754</strain>
    </source>
</reference>
<keyword evidence="3" id="KW-0732">Signal</keyword>
<dbReference type="SUPFAM" id="SSF54373">
    <property type="entry name" value="FAD-linked reductases, C-terminal domain"/>
    <property type="match status" value="1"/>
</dbReference>
<dbReference type="GO" id="GO:0050660">
    <property type="term" value="F:flavin adenine dinucleotide binding"/>
    <property type="evidence" value="ECO:0007669"/>
    <property type="project" value="InterPro"/>
</dbReference>
<dbReference type="OrthoDB" id="269227at2759"/>
<comment type="caution">
    <text evidence="5">The sequence shown here is derived from an EMBL/GenBank/DDBJ whole genome shotgun (WGS) entry which is preliminary data.</text>
</comment>
<accession>A0A2T5LXX2</accession>
<dbReference type="Gene3D" id="3.50.50.60">
    <property type="entry name" value="FAD/NAD(P)-binding domain"/>
    <property type="match status" value="1"/>
</dbReference>
<evidence type="ECO:0000256" key="1">
    <source>
        <dbReference type="ARBA" id="ARBA00010790"/>
    </source>
</evidence>
<dbReference type="InterPro" id="IPR007867">
    <property type="entry name" value="GMC_OxRtase_C"/>
</dbReference>
<dbReference type="GO" id="GO:0044550">
    <property type="term" value="P:secondary metabolite biosynthetic process"/>
    <property type="evidence" value="ECO:0007669"/>
    <property type="project" value="TreeGrafter"/>
</dbReference>
<evidence type="ECO:0000256" key="3">
    <source>
        <dbReference type="SAM" id="SignalP"/>
    </source>
</evidence>
<feature type="domain" description="Glucose-methanol-choline oxidoreductase N-terminal" evidence="4">
    <location>
        <begin position="302"/>
        <end position="316"/>
    </location>
</feature>
<feature type="binding site" evidence="2">
    <location>
        <position position="116"/>
    </location>
    <ligand>
        <name>FAD</name>
        <dbReference type="ChEBI" id="CHEBI:57692"/>
    </ligand>
</feature>
<dbReference type="Pfam" id="PF05199">
    <property type="entry name" value="GMC_oxred_C"/>
    <property type="match status" value="1"/>
</dbReference>
<dbReference type="RefSeq" id="XP_040752527.1">
    <property type="nucleotide sequence ID" value="XM_040893879.1"/>
</dbReference>
<dbReference type="PROSITE" id="PS00624">
    <property type="entry name" value="GMC_OXRED_2"/>
    <property type="match status" value="1"/>
</dbReference>
<dbReference type="InterPro" id="IPR036188">
    <property type="entry name" value="FAD/NAD-bd_sf"/>
</dbReference>
<sequence>MDKRSALLVLAGLVLTSAVAVPRHAKLVSEIEVETQRYDFIIAGGGVAGLTVADRLTEVRDAVNVLVIEAGPVDLGQDFIYVPGAYNRTLYSWPNLISEPEEELNDQVFPAVCARVTGGGSTINAMIFLRGAAADYDGWESLGNGGWGWEDMLPYFIKSENFTYPTTELAHEGNITWDDSVRGHHGPVQYSYPNYIYPGLGAWYEAARHIGMQPRLDPNAGANTGVFNPPFALNATTWTRSSAKRNHYDRGVTRPNYHFLANTTVARVIFDGTQATGVEYLPTAGGRISRVFASREVLVAAGALHTPQILQLSGVGPRNLLNSLDIPVVSDLPGVGSNLQDQTTFPVQYTWAHSITPNVTTFLTNATWAAEQLVLYDHHLPSVWSVTRYLAPKFGFMSYDDVTSGTPYEQILANAEARDPADSLPPGVDPTILAGYTAQRELMFDEFRQPEMGIGSLGWDTDTSVQIFSVKPFSRGSVHINQTDPLANPLINFRTATDPTDFEILTALFRKQRELFEAPSIAALGPTERVPGPSVQTDDEVVATMRDILQPSNAHECCTAPMMPRELGGVLSPEMKVYGTSRLRVIDISYWPKALSGPPMATMYASGEKVADMIKAEYGWSTE</sequence>
<evidence type="ECO:0000256" key="2">
    <source>
        <dbReference type="PIRSR" id="PIRSR000137-2"/>
    </source>
</evidence>
<dbReference type="PANTHER" id="PTHR11552:SF115">
    <property type="entry name" value="DEHYDROGENASE XPTC-RELATED"/>
    <property type="match status" value="1"/>
</dbReference>
<protein>
    <recommendedName>
        <fullName evidence="4">Glucose-methanol-choline oxidoreductase N-terminal domain-containing protein</fullName>
    </recommendedName>
</protein>
<gene>
    <name evidence="5" type="ORF">P175DRAFT_0437936</name>
</gene>